<evidence type="ECO:0000313" key="4">
    <source>
        <dbReference type="Proteomes" id="UP000694915"/>
    </source>
</evidence>
<proteinExistence type="inferred from homology"/>
<dbReference type="Pfam" id="PF05287">
    <property type="entry name" value="PMG"/>
    <property type="match status" value="1"/>
</dbReference>
<evidence type="ECO:0000313" key="5">
    <source>
        <dbReference type="RefSeq" id="XP_026643571.1"/>
    </source>
</evidence>
<evidence type="ECO:0000256" key="2">
    <source>
        <dbReference type="ARBA" id="ARBA00022744"/>
    </source>
</evidence>
<dbReference type="GeneID" id="101997590"/>
<dbReference type="RefSeq" id="XP_026643571.1">
    <property type="nucleotide sequence ID" value="XM_026787770.1"/>
</dbReference>
<dbReference type="Proteomes" id="UP000694915">
    <property type="component" value="Chromosome 2"/>
</dbReference>
<comment type="similarity">
    <text evidence="3">Belongs to the PMG family.</text>
</comment>
<evidence type="ECO:0000256" key="1">
    <source>
        <dbReference type="ARBA" id="ARBA00003327"/>
    </source>
</evidence>
<dbReference type="InterPro" id="IPR007951">
    <property type="entry name" value="KRTAP_PMG"/>
</dbReference>
<reference evidence="5" key="1">
    <citation type="submission" date="2025-08" db="UniProtKB">
        <authorList>
            <consortium name="RefSeq"/>
        </authorList>
    </citation>
    <scope>IDENTIFICATION</scope>
</reference>
<organism evidence="4 5">
    <name type="scientific">Microtus ochrogaster</name>
    <name type="common">Prairie vole</name>
    <dbReference type="NCBI Taxonomy" id="79684"/>
    <lineage>
        <taxon>Eukaryota</taxon>
        <taxon>Metazoa</taxon>
        <taxon>Chordata</taxon>
        <taxon>Craniata</taxon>
        <taxon>Vertebrata</taxon>
        <taxon>Euteleostomi</taxon>
        <taxon>Mammalia</taxon>
        <taxon>Eutheria</taxon>
        <taxon>Euarchontoglires</taxon>
        <taxon>Glires</taxon>
        <taxon>Rodentia</taxon>
        <taxon>Myomorpha</taxon>
        <taxon>Muroidea</taxon>
        <taxon>Cricetidae</taxon>
        <taxon>Arvicolinae</taxon>
        <taxon>Microtus</taxon>
    </lineage>
</organism>
<name>A0ABM1UNK9_MICOH</name>
<evidence type="ECO:0000256" key="3">
    <source>
        <dbReference type="RuleBase" id="RU369044"/>
    </source>
</evidence>
<sequence length="111" mass="11727">MMINVMIPRSQHPCQTACYYPRSSTPCSPCQGTYAGSLSLGSSSCHSLGYGSRSCYSGGCGSSGFRSLNYRICGFLSLGFGSGFCRPSCVPQRTCQASCYRPSCGTGSGFY</sequence>
<accession>A0ABM1UNK9</accession>
<protein>
    <recommendedName>
        <fullName evidence="3">Keratin-associated protein</fullName>
    </recommendedName>
</protein>
<keyword evidence="2 3" id="KW-0416">Keratin</keyword>
<keyword evidence="4" id="KW-1185">Reference proteome</keyword>
<comment type="subunit">
    <text evidence="3">Interacts with hair keratins.</text>
</comment>
<comment type="function">
    <text evidence="1 3">In the hair cortex, hair keratin intermediate filaments are embedded in an interfilamentous matrix, consisting of hair keratin-associated proteins (KRTAP), which are essential for the formation of a rigid and resistant hair shaft through their extensive disulfide bond cross-linking with abundant cysteine residues of hair keratins. The matrix proteins include the high-sulfur and high-glycine-tyrosine keratins.</text>
</comment>
<gene>
    <name evidence="5" type="primary">LOC101997590</name>
</gene>